<dbReference type="InterPro" id="IPR000795">
    <property type="entry name" value="T_Tr_GTP-bd_dom"/>
</dbReference>
<proteinExistence type="predicted"/>
<dbReference type="InterPro" id="IPR053905">
    <property type="entry name" value="EF-G-like_DII"/>
</dbReference>
<evidence type="ECO:0000256" key="1">
    <source>
        <dbReference type="ARBA" id="ARBA00017872"/>
    </source>
</evidence>
<dbReference type="SUPFAM" id="SSF54980">
    <property type="entry name" value="EF-G C-terminal domain-like"/>
    <property type="match status" value="2"/>
</dbReference>
<comment type="caution">
    <text evidence="8">The sequence shown here is derived from an EMBL/GenBank/DDBJ whole genome shotgun (WGS) entry which is preliminary data.</text>
</comment>
<dbReference type="PANTHER" id="PTHR43261:SF7">
    <property type="entry name" value="ELONGATION FACTOR G-LIKE PROTEIN"/>
    <property type="match status" value="1"/>
</dbReference>
<dbReference type="Gene3D" id="2.40.30.10">
    <property type="entry name" value="Translation factors"/>
    <property type="match status" value="1"/>
</dbReference>
<dbReference type="NCBIfam" id="NF009891">
    <property type="entry name" value="PRK13351.1-1"/>
    <property type="match status" value="1"/>
</dbReference>
<dbReference type="Proteomes" id="UP000048984">
    <property type="component" value="Unassembled WGS sequence"/>
</dbReference>
<protein>
    <recommendedName>
        <fullName evidence="1">Elongation factor G</fullName>
    </recommendedName>
</protein>
<gene>
    <name evidence="8" type="ORF">ABB55_00480</name>
</gene>
<dbReference type="PROSITE" id="PS51722">
    <property type="entry name" value="G_TR_2"/>
    <property type="match status" value="1"/>
</dbReference>
<dbReference type="EMBL" id="LJYW01000001">
    <property type="protein sequence ID" value="KPL55584.1"/>
    <property type="molecule type" value="Genomic_DNA"/>
</dbReference>
<dbReference type="InterPro" id="IPR027417">
    <property type="entry name" value="P-loop_NTPase"/>
</dbReference>
<dbReference type="SMART" id="SM00838">
    <property type="entry name" value="EFG_C"/>
    <property type="match status" value="1"/>
</dbReference>
<dbReference type="CDD" id="cd04170">
    <property type="entry name" value="EF-G_bact"/>
    <property type="match status" value="1"/>
</dbReference>
<reference evidence="8 9" key="1">
    <citation type="submission" date="2015-09" db="EMBL/GenBank/DDBJ databases">
        <authorList>
            <person name="Jackson K.R."/>
            <person name="Lunt B.L."/>
            <person name="Fisher J.N.B."/>
            <person name="Gardner A.V."/>
            <person name="Bailey M.E."/>
            <person name="Deus L.M."/>
            <person name="Earl A.S."/>
            <person name="Gibby P.D."/>
            <person name="Hartmann K.A."/>
            <person name="Liu J.E."/>
            <person name="Manci A.M."/>
            <person name="Nielsen D.A."/>
            <person name="Solomon M.B."/>
            <person name="Breakwell D.P."/>
            <person name="Burnett S.H."/>
            <person name="Grose J.H."/>
        </authorList>
    </citation>
    <scope>NUCLEOTIDE SEQUENCE [LARGE SCALE GENOMIC DNA]</scope>
    <source>
        <strain evidence="8 9">16</strain>
    </source>
</reference>
<evidence type="ECO:0000259" key="7">
    <source>
        <dbReference type="PROSITE" id="PS51722"/>
    </source>
</evidence>
<dbReference type="CDD" id="cd16262">
    <property type="entry name" value="EFG_III"/>
    <property type="match status" value="1"/>
</dbReference>
<feature type="domain" description="Tr-type G" evidence="7">
    <location>
        <begin position="11"/>
        <end position="283"/>
    </location>
</feature>
<dbReference type="GO" id="GO:0097216">
    <property type="term" value="F:guanosine tetraphosphate binding"/>
    <property type="evidence" value="ECO:0007669"/>
    <property type="project" value="UniProtKB-ARBA"/>
</dbReference>
<dbReference type="NCBIfam" id="NF009381">
    <property type="entry name" value="PRK12740.1-5"/>
    <property type="match status" value="1"/>
</dbReference>
<accession>A0A0P6WGM7</accession>
<dbReference type="AlphaFoldDB" id="A0A0P6WGM7"/>
<evidence type="ECO:0000256" key="2">
    <source>
        <dbReference type="ARBA" id="ARBA00022741"/>
    </source>
</evidence>
<dbReference type="SUPFAM" id="SSF52540">
    <property type="entry name" value="P-loop containing nucleoside triphosphate hydrolases"/>
    <property type="match status" value="1"/>
</dbReference>
<dbReference type="GO" id="GO:0032790">
    <property type="term" value="P:ribosome disassembly"/>
    <property type="evidence" value="ECO:0007669"/>
    <property type="project" value="TreeGrafter"/>
</dbReference>
<name>A0A0P6WGM7_9HYPH</name>
<dbReference type="InterPro" id="IPR005517">
    <property type="entry name" value="Transl_elong_EFG/EF2_IV"/>
</dbReference>
<dbReference type="InterPro" id="IPR047872">
    <property type="entry name" value="EFG_IV"/>
</dbReference>
<dbReference type="GO" id="GO:0003924">
    <property type="term" value="F:GTPase activity"/>
    <property type="evidence" value="ECO:0007669"/>
    <property type="project" value="InterPro"/>
</dbReference>
<dbReference type="Pfam" id="PF00009">
    <property type="entry name" value="GTP_EFTU"/>
    <property type="match status" value="1"/>
</dbReference>
<dbReference type="CDD" id="cd03713">
    <property type="entry name" value="EFG_mtEFG_C"/>
    <property type="match status" value="1"/>
</dbReference>
<dbReference type="Pfam" id="PF22042">
    <property type="entry name" value="EF-G_D2"/>
    <property type="match status" value="1"/>
</dbReference>
<dbReference type="InterPro" id="IPR009022">
    <property type="entry name" value="EFG_III"/>
</dbReference>
<evidence type="ECO:0000256" key="4">
    <source>
        <dbReference type="ARBA" id="ARBA00022917"/>
    </source>
</evidence>
<keyword evidence="5" id="KW-0342">GTP-binding</keyword>
<dbReference type="InterPro" id="IPR014721">
    <property type="entry name" value="Ribsml_uS5_D2-typ_fold_subgr"/>
</dbReference>
<dbReference type="Pfam" id="PF14492">
    <property type="entry name" value="EFG_III"/>
    <property type="match status" value="1"/>
</dbReference>
<dbReference type="InterPro" id="IPR035647">
    <property type="entry name" value="EFG_III/V"/>
</dbReference>
<dbReference type="GO" id="GO:0003746">
    <property type="term" value="F:translation elongation factor activity"/>
    <property type="evidence" value="ECO:0007669"/>
    <property type="project" value="UniProtKB-KW"/>
</dbReference>
<dbReference type="Pfam" id="PF03764">
    <property type="entry name" value="EFG_IV"/>
    <property type="match status" value="1"/>
</dbReference>
<dbReference type="Gene3D" id="3.30.230.10">
    <property type="match status" value="1"/>
</dbReference>
<dbReference type="Gene3D" id="3.30.70.870">
    <property type="entry name" value="Elongation Factor G (Translational Gtpase), domain 3"/>
    <property type="match status" value="1"/>
</dbReference>
<keyword evidence="9" id="KW-1185">Reference proteome</keyword>
<sequence length="687" mass="73862">MGGNAGRGRQAGPRCVALVGPFASGKTSLLEAILERTGAIPKAGRVADGTSLGDAAPEARAHRMGVELNVADCEFLGERFTILDCPGSVEFLFEGEAVLPGVDMAVVVCEADQKKIPALQLTLKLLETRGVPHVLFLNKIDKADQSLRETLELMQTASTVPMVLRQIPIWKEGIAIGTIDLALERAHVFREHAESEIVPIPDADRAQEVEARYQMLEKLADYDDHLMEELLSDIEPPRDEIFEDLRRETREGLICPVFIGSAERGNGVTRLLKAIRHDAPSVAATADRLGLNAGPGEAVVQVVKTLHTQHGGKMSIARVLAGKLAEGATLFDPNGAGDRISGLYRIQGKETTKRGEAIAGETVGLAKVEVAHTGDTLTTAKTGTPRLATLTPPEPVMGTAVVPTDRKDEVKLNAALTRIAEEDPSIRISHDAETGETLVEGQGEMHLRVAFERLTAKFGVTVEFRPISVPYRETIRGKTTVRGRHKKQSGGHGQFGDVVLEIAPLPRGSGFVFTEAITGGVVPRNYIPAVEEGVADCLKAGALGFPVVDLAVRLVDGSYHTVDSSDMAFKTAAQIGMREGLPNCQPILLEPILRVEIACPSDATARINQIVTGRRGQLLGFDARTDWAGWDTVQALIPQAEMQHLIVELRSATAGVGTFRARFEHLAELSGHLAAKVLERQKAARAA</sequence>
<dbReference type="Pfam" id="PF00679">
    <property type="entry name" value="EFG_C"/>
    <property type="match status" value="1"/>
</dbReference>
<dbReference type="InterPro" id="IPR020568">
    <property type="entry name" value="Ribosomal_Su5_D2-typ_SF"/>
</dbReference>
<dbReference type="SMART" id="SM00889">
    <property type="entry name" value="EFG_IV"/>
    <property type="match status" value="1"/>
</dbReference>
<dbReference type="CDD" id="cd01434">
    <property type="entry name" value="EFG_mtEFG1_IV"/>
    <property type="match status" value="1"/>
</dbReference>
<dbReference type="InterPro" id="IPR041095">
    <property type="entry name" value="EFG_II"/>
</dbReference>
<keyword evidence="2" id="KW-0547">Nucleotide-binding</keyword>
<dbReference type="SUPFAM" id="SSF54211">
    <property type="entry name" value="Ribosomal protein S5 domain 2-like"/>
    <property type="match status" value="1"/>
</dbReference>
<dbReference type="GO" id="GO:0005525">
    <property type="term" value="F:GTP binding"/>
    <property type="evidence" value="ECO:0007669"/>
    <property type="project" value="UniProtKB-KW"/>
</dbReference>
<dbReference type="InterPro" id="IPR000640">
    <property type="entry name" value="EFG_V-like"/>
</dbReference>
<dbReference type="PANTHER" id="PTHR43261">
    <property type="entry name" value="TRANSLATION ELONGATION FACTOR G-RELATED"/>
    <property type="match status" value="1"/>
</dbReference>
<evidence type="ECO:0000256" key="6">
    <source>
        <dbReference type="ARBA" id="ARBA00024731"/>
    </source>
</evidence>
<evidence type="ECO:0000313" key="8">
    <source>
        <dbReference type="EMBL" id="KPL55584.1"/>
    </source>
</evidence>
<evidence type="ECO:0000256" key="5">
    <source>
        <dbReference type="ARBA" id="ARBA00023134"/>
    </source>
</evidence>
<dbReference type="STRING" id="665126.ABB55_00480"/>
<reference evidence="8 9" key="2">
    <citation type="submission" date="2015-10" db="EMBL/GenBank/DDBJ databases">
        <title>Draft Genome Sequence of Prosthecomicrobium hirschii ATCC 27832.</title>
        <authorList>
            <person name="Daniel J."/>
            <person name="Givan S.A."/>
            <person name="Brun Y.V."/>
            <person name="Brown P.J."/>
        </authorList>
    </citation>
    <scope>NUCLEOTIDE SEQUENCE [LARGE SCALE GENOMIC DNA]</scope>
    <source>
        <strain evidence="8 9">16</strain>
    </source>
</reference>
<dbReference type="Gene3D" id="3.30.70.240">
    <property type="match status" value="1"/>
</dbReference>
<dbReference type="InterPro" id="IPR009000">
    <property type="entry name" value="Transl_B-barrel_sf"/>
</dbReference>
<dbReference type="SUPFAM" id="SSF50447">
    <property type="entry name" value="Translation proteins"/>
    <property type="match status" value="1"/>
</dbReference>
<organism evidence="8 9">
    <name type="scientific">Prosthecodimorpha hirschii</name>
    <dbReference type="NCBI Taxonomy" id="665126"/>
    <lineage>
        <taxon>Bacteria</taxon>
        <taxon>Pseudomonadati</taxon>
        <taxon>Pseudomonadota</taxon>
        <taxon>Alphaproteobacteria</taxon>
        <taxon>Hyphomicrobiales</taxon>
        <taxon>Ancalomicrobiaceae</taxon>
        <taxon>Prosthecodimorpha</taxon>
    </lineage>
</organism>
<evidence type="ECO:0000313" key="9">
    <source>
        <dbReference type="Proteomes" id="UP000048984"/>
    </source>
</evidence>
<dbReference type="InterPro" id="IPR035649">
    <property type="entry name" value="EFG_V"/>
</dbReference>
<keyword evidence="4" id="KW-0648">Protein biosynthesis</keyword>
<dbReference type="InterPro" id="IPR005225">
    <property type="entry name" value="Small_GTP-bd"/>
</dbReference>
<dbReference type="Gene3D" id="3.40.50.300">
    <property type="entry name" value="P-loop containing nucleotide triphosphate hydrolases"/>
    <property type="match status" value="1"/>
</dbReference>
<dbReference type="NCBIfam" id="TIGR00231">
    <property type="entry name" value="small_GTP"/>
    <property type="match status" value="1"/>
</dbReference>
<keyword evidence="3 8" id="KW-0251">Elongation factor</keyword>
<comment type="function">
    <text evidence="6">Catalyzes the GTP-dependent ribosomal translocation step during translation elongation. During this step, the ribosome changes from the pre-translocational (PRE) to the post-translocational (POST) state as the newly formed A-site-bound peptidyl-tRNA and P-site-bound deacylated tRNA move to the P and E sites, respectively. Catalyzes the coordinated movement of the two tRNA molecules, the mRNA and conformational changes in the ribosome.</text>
</comment>
<dbReference type="NCBIfam" id="NF009379">
    <property type="entry name" value="PRK12740.1-3"/>
    <property type="match status" value="1"/>
</dbReference>
<evidence type="ECO:0000256" key="3">
    <source>
        <dbReference type="ARBA" id="ARBA00022768"/>
    </source>
</evidence>
<dbReference type="FunFam" id="3.30.230.10:FF:000003">
    <property type="entry name" value="Elongation factor G"/>
    <property type="match status" value="1"/>
</dbReference>